<organism evidence="1 2">
    <name type="scientific">Novosphingobium pituita</name>
    <dbReference type="NCBI Taxonomy" id="3056842"/>
    <lineage>
        <taxon>Bacteria</taxon>
        <taxon>Pseudomonadati</taxon>
        <taxon>Pseudomonadota</taxon>
        <taxon>Alphaproteobacteria</taxon>
        <taxon>Sphingomonadales</taxon>
        <taxon>Sphingomonadaceae</taxon>
        <taxon>Novosphingobium</taxon>
    </lineage>
</organism>
<name>A0ABQ6PAS5_9SPHN</name>
<dbReference type="EMBL" id="BTFW01000001">
    <property type="protein sequence ID" value="GMM62190.1"/>
    <property type="molecule type" value="Genomic_DNA"/>
</dbReference>
<evidence type="ECO:0000313" key="1">
    <source>
        <dbReference type="EMBL" id="GMM62190.1"/>
    </source>
</evidence>
<evidence type="ECO:0000313" key="2">
    <source>
        <dbReference type="Proteomes" id="UP001187221"/>
    </source>
</evidence>
<keyword evidence="2" id="KW-1185">Reference proteome</keyword>
<gene>
    <name evidence="1" type="ORF">NUTIK01_29670</name>
</gene>
<dbReference type="Proteomes" id="UP001187221">
    <property type="component" value="Unassembled WGS sequence"/>
</dbReference>
<proteinExistence type="predicted"/>
<accession>A0ABQ6PAS5</accession>
<sequence>MALSNAERQRRYRQKLKARASGEAAGDLVRTMAERAATALWTLEKHRSGAPESVGSGTPPRAIAQDFAQFRAGLASHPRALIEACRQALATRVPLDTQDRHLLASLLEIDAALRLQSLPAVNAGIPPE</sequence>
<reference evidence="1 2" key="1">
    <citation type="submission" date="2023-06" db="EMBL/GenBank/DDBJ databases">
        <title>Draft genome sequence of Novosphingobium sp. strain IK01.</title>
        <authorList>
            <person name="Hatamoto M."/>
            <person name="Ikarashi T."/>
            <person name="Yamaguchi T."/>
        </authorList>
    </citation>
    <scope>NUCLEOTIDE SEQUENCE [LARGE SCALE GENOMIC DNA]</scope>
    <source>
        <strain evidence="1 2">IK01</strain>
    </source>
</reference>
<comment type="caution">
    <text evidence="1">The sequence shown here is derived from an EMBL/GenBank/DDBJ whole genome shotgun (WGS) entry which is preliminary data.</text>
</comment>
<protein>
    <submittedName>
        <fullName evidence="1">Uncharacterized protein</fullName>
    </submittedName>
</protein>
<dbReference type="RefSeq" id="WP_317975797.1">
    <property type="nucleotide sequence ID" value="NZ_BTFW01000001.1"/>
</dbReference>